<dbReference type="EMBL" id="VSSQ01105731">
    <property type="protein sequence ID" value="MPN45669.1"/>
    <property type="molecule type" value="Genomic_DNA"/>
</dbReference>
<dbReference type="AlphaFoldDB" id="A0A645I5F2"/>
<organism evidence="1">
    <name type="scientific">bioreactor metagenome</name>
    <dbReference type="NCBI Taxonomy" id="1076179"/>
    <lineage>
        <taxon>unclassified sequences</taxon>
        <taxon>metagenomes</taxon>
        <taxon>ecological metagenomes</taxon>
    </lineage>
</organism>
<protein>
    <submittedName>
        <fullName evidence="1">Uncharacterized protein</fullName>
    </submittedName>
</protein>
<sequence length="67" mass="7511">MKLHHKSNPALLHSPININYINDLPLISTTVELNFLDSFSFGSYSLITIKEIIINTTPVNSINISEL</sequence>
<gene>
    <name evidence="1" type="ORF">SDC9_193238</name>
</gene>
<proteinExistence type="predicted"/>
<comment type="caution">
    <text evidence="1">The sequence shown here is derived from an EMBL/GenBank/DDBJ whole genome shotgun (WGS) entry which is preliminary data.</text>
</comment>
<reference evidence="1" key="1">
    <citation type="submission" date="2019-08" db="EMBL/GenBank/DDBJ databases">
        <authorList>
            <person name="Kucharzyk K."/>
            <person name="Murdoch R.W."/>
            <person name="Higgins S."/>
            <person name="Loffler F."/>
        </authorList>
    </citation>
    <scope>NUCLEOTIDE SEQUENCE</scope>
</reference>
<evidence type="ECO:0000313" key="1">
    <source>
        <dbReference type="EMBL" id="MPN45669.1"/>
    </source>
</evidence>
<name>A0A645I5F2_9ZZZZ</name>
<accession>A0A645I5F2</accession>